<evidence type="ECO:0000313" key="1">
    <source>
        <dbReference type="EMBL" id="CAB4340270.1"/>
    </source>
</evidence>
<dbReference type="SUPFAM" id="SSF51735">
    <property type="entry name" value="NAD(P)-binding Rossmann-fold domains"/>
    <property type="match status" value="1"/>
</dbReference>
<accession>A0A6J5ZIH2</accession>
<dbReference type="Gene3D" id="3.40.50.720">
    <property type="entry name" value="NAD(P)-binding Rossmann-like Domain"/>
    <property type="match status" value="1"/>
</dbReference>
<dbReference type="AlphaFoldDB" id="A0A6J5ZIH2"/>
<protein>
    <submittedName>
        <fullName evidence="1">Unannotated protein</fullName>
    </submittedName>
</protein>
<dbReference type="EMBL" id="CAESAO010000030">
    <property type="protein sequence ID" value="CAB4340270.1"/>
    <property type="molecule type" value="Genomic_DNA"/>
</dbReference>
<sequence length="169" mass="17948">MRALIVGGGCRGLDLARELVAEGHAARCVTRTEDGRAAIEAAGGECWIGTPDVIGTLRYALENVTLLFWLLGTASGDEEKVAALHGSRLRMMLEKTTDTTVRGVIYEAAGPVGEPLLENGIAEMELAREKNAIPFALLHCDPLGARDAWLAEAQQAIAGLLAGPRRTSK</sequence>
<organism evidence="1">
    <name type="scientific">freshwater metagenome</name>
    <dbReference type="NCBI Taxonomy" id="449393"/>
    <lineage>
        <taxon>unclassified sequences</taxon>
        <taxon>metagenomes</taxon>
        <taxon>ecological metagenomes</taxon>
    </lineage>
</organism>
<dbReference type="InterPro" id="IPR036291">
    <property type="entry name" value="NAD(P)-bd_dom_sf"/>
</dbReference>
<reference evidence="1" key="1">
    <citation type="submission" date="2020-05" db="EMBL/GenBank/DDBJ databases">
        <authorList>
            <person name="Chiriac C."/>
            <person name="Salcher M."/>
            <person name="Ghai R."/>
            <person name="Kavagutti S V."/>
        </authorList>
    </citation>
    <scope>NUCLEOTIDE SEQUENCE</scope>
</reference>
<gene>
    <name evidence="1" type="ORF">UFOPK3522_00525</name>
</gene>
<name>A0A6J5ZIH2_9ZZZZ</name>
<proteinExistence type="predicted"/>